<accession>A0A2J6TEX7</accession>
<gene>
    <name evidence="7" type="ORF">K444DRAFT_628588</name>
</gene>
<keyword evidence="2" id="KW-0496">Mitochondrion</keyword>
<evidence type="ECO:0000256" key="4">
    <source>
        <dbReference type="ARBA" id="ARBA00035682"/>
    </source>
</evidence>
<evidence type="ECO:0000256" key="5">
    <source>
        <dbReference type="SAM" id="MobiDB-lite"/>
    </source>
</evidence>
<comment type="similarity">
    <text evidence="3">Belongs to the mitochondrion-specific ribosomal protein mS38 family.</text>
</comment>
<keyword evidence="8" id="KW-1185">Reference proteome</keyword>
<dbReference type="Proteomes" id="UP000235371">
    <property type="component" value="Unassembled WGS sequence"/>
</dbReference>
<dbReference type="AlphaFoldDB" id="A0A2J6TEX7"/>
<sequence>MFSTTVRRAASSAPQTTIVSSLSGATPRAIASQALSYRCHQRRFSSSKPSSPADGSKGVTEGQTVPAAPAKARAVKKTKTSKPALEGEQKSQPSTKKAKDVASSTVKGRDESMLHLPSVPSTQHINPMQISASAFFSLYRPISTTNSFPKTVTDDAFAAIFTPRTKANAKSSEVITTLSNTLKNIDAVTGKLDNIKLGPRQEQWNEEMDNVRAAITAESYRKAEVEHLDNAPENAGMYVLSNRYQPFSPPPAPVPMDTAESLAAGAEAAESLEPQHRTYTAVLTIEESTDENGEVTYMAHSSPLVAEDPAPTPTRFLERMQNRNQRYRINHPEETDMLAISVKRQRKLKMKKHKYKKLMRRTRNLRRKLDRN</sequence>
<dbReference type="GO" id="GO:0005739">
    <property type="term" value="C:mitochondrion"/>
    <property type="evidence" value="ECO:0007669"/>
    <property type="project" value="UniProtKB-SubCell"/>
</dbReference>
<evidence type="ECO:0000256" key="1">
    <source>
        <dbReference type="ARBA" id="ARBA00004173"/>
    </source>
</evidence>
<dbReference type="STRING" id="1095630.A0A2J6TEX7"/>
<comment type="subcellular location">
    <subcellularLocation>
        <location evidence="1">Mitochondrion</location>
    </subcellularLocation>
</comment>
<feature type="region of interest" description="Disordered" evidence="5">
    <location>
        <begin position="1"/>
        <end position="24"/>
    </location>
</feature>
<evidence type="ECO:0000259" key="6">
    <source>
        <dbReference type="SMART" id="SM01155"/>
    </source>
</evidence>
<protein>
    <recommendedName>
        <fullName evidence="4">Small ribosomal subunit protein mS38</fullName>
    </recommendedName>
</protein>
<dbReference type="GeneID" id="36591005"/>
<dbReference type="OrthoDB" id="5364404at2759"/>
<dbReference type="RefSeq" id="XP_024738470.1">
    <property type="nucleotide sequence ID" value="XM_024882928.1"/>
</dbReference>
<dbReference type="Pfam" id="PF08213">
    <property type="entry name" value="COX24_C"/>
    <property type="match status" value="1"/>
</dbReference>
<dbReference type="PANTHER" id="PTHR32035:SF3">
    <property type="entry name" value="SMALL RIBOSOMAL SUBUNIT PROTEIN MS38"/>
    <property type="match status" value="1"/>
</dbReference>
<name>A0A2J6TEX7_9HELO</name>
<feature type="domain" description="Ribosomal protein mS38 C-terminal" evidence="6">
    <location>
        <begin position="338"/>
        <end position="371"/>
    </location>
</feature>
<evidence type="ECO:0000313" key="8">
    <source>
        <dbReference type="Proteomes" id="UP000235371"/>
    </source>
</evidence>
<evidence type="ECO:0000313" key="7">
    <source>
        <dbReference type="EMBL" id="PMD61566.1"/>
    </source>
</evidence>
<proteinExistence type="inferred from homology"/>
<evidence type="ECO:0000256" key="3">
    <source>
        <dbReference type="ARBA" id="ARBA00035647"/>
    </source>
</evidence>
<dbReference type="InParanoid" id="A0A2J6TEX7"/>
<organism evidence="7 8">
    <name type="scientific">Hyaloscypha bicolor E</name>
    <dbReference type="NCBI Taxonomy" id="1095630"/>
    <lineage>
        <taxon>Eukaryota</taxon>
        <taxon>Fungi</taxon>
        <taxon>Dikarya</taxon>
        <taxon>Ascomycota</taxon>
        <taxon>Pezizomycotina</taxon>
        <taxon>Leotiomycetes</taxon>
        <taxon>Helotiales</taxon>
        <taxon>Hyaloscyphaceae</taxon>
        <taxon>Hyaloscypha</taxon>
        <taxon>Hyaloscypha bicolor</taxon>
    </lineage>
</organism>
<dbReference type="PANTHER" id="PTHR32035">
    <property type="entry name" value="AURORA KINASE A-INTERACTING PROTEIN"/>
    <property type="match status" value="1"/>
</dbReference>
<feature type="region of interest" description="Disordered" evidence="5">
    <location>
        <begin position="39"/>
        <end position="120"/>
    </location>
</feature>
<evidence type="ECO:0000256" key="2">
    <source>
        <dbReference type="ARBA" id="ARBA00023128"/>
    </source>
</evidence>
<dbReference type="InterPro" id="IPR013177">
    <property type="entry name" value="Ribosomal_mS38_C"/>
</dbReference>
<dbReference type="EMBL" id="KZ613786">
    <property type="protein sequence ID" value="PMD61566.1"/>
    <property type="molecule type" value="Genomic_DNA"/>
</dbReference>
<dbReference type="SMART" id="SM01155">
    <property type="entry name" value="DUF1713"/>
    <property type="match status" value="1"/>
</dbReference>
<feature type="compositionally biased region" description="Low complexity" evidence="5">
    <location>
        <begin position="46"/>
        <end position="72"/>
    </location>
</feature>
<reference evidence="7 8" key="1">
    <citation type="submission" date="2016-04" db="EMBL/GenBank/DDBJ databases">
        <title>A degradative enzymes factory behind the ericoid mycorrhizal symbiosis.</title>
        <authorList>
            <consortium name="DOE Joint Genome Institute"/>
            <person name="Martino E."/>
            <person name="Morin E."/>
            <person name="Grelet G."/>
            <person name="Kuo A."/>
            <person name="Kohler A."/>
            <person name="Daghino S."/>
            <person name="Barry K."/>
            <person name="Choi C."/>
            <person name="Cichocki N."/>
            <person name="Clum A."/>
            <person name="Copeland A."/>
            <person name="Hainaut M."/>
            <person name="Haridas S."/>
            <person name="Labutti K."/>
            <person name="Lindquist E."/>
            <person name="Lipzen A."/>
            <person name="Khouja H.-R."/>
            <person name="Murat C."/>
            <person name="Ohm R."/>
            <person name="Olson A."/>
            <person name="Spatafora J."/>
            <person name="Veneault-Fourrey C."/>
            <person name="Henrissat B."/>
            <person name="Grigoriev I."/>
            <person name="Martin F."/>
            <person name="Perotto S."/>
        </authorList>
    </citation>
    <scope>NUCLEOTIDE SEQUENCE [LARGE SCALE GENOMIC DNA]</scope>
    <source>
        <strain evidence="7 8">E</strain>
    </source>
</reference>